<evidence type="ECO:0000256" key="3">
    <source>
        <dbReference type="ARBA" id="ARBA00022801"/>
    </source>
</evidence>
<dbReference type="PANTHER" id="PTHR13943:SF36">
    <property type="entry name" value="PHOSPHOLIPASE A AND ACYLTRANSFERASE 4"/>
    <property type="match status" value="1"/>
</dbReference>
<keyword evidence="8" id="KW-1185">Reference proteome</keyword>
<proteinExistence type="inferred from homology"/>
<evidence type="ECO:0000256" key="2">
    <source>
        <dbReference type="ARBA" id="ARBA00022679"/>
    </source>
</evidence>
<evidence type="ECO:0000313" key="7">
    <source>
        <dbReference type="Ensembl" id="ENSRFEP00010014906.1"/>
    </source>
</evidence>
<dbReference type="GO" id="GO:0016410">
    <property type="term" value="F:N-acyltransferase activity"/>
    <property type="evidence" value="ECO:0007669"/>
    <property type="project" value="TreeGrafter"/>
</dbReference>
<sequence>MHTHNIQTLSHNTHTCSIHIHTKHKYTQHTEPHKTHTHTHTHNIYTLDKYPLSQCTRSFFQPGDLIEIFHIGYWHWALYVGDGYVIHLAPPTGSSSTFSALSSRAVVKRELLKDEVGACHSWVNNHSDKEYKPQPGNKIISSAKKEFGEEMEYSLLSGNCEHFVTSLKYGESHHQAGLNLAPRALAPGSQTQTLFPTHRKSKTNGPTQKAHAKGFH</sequence>
<reference evidence="7 8" key="2">
    <citation type="journal article" date="2018" name="Annu Rev Anim Biosci">
        <title>Bat Biology, Genomes, and the Bat1K Project: To Generate Chromosome-Level Genomes for All Living Bat Species.</title>
        <authorList>
            <person name="Teeling E.C."/>
            <person name="Vernes S.C."/>
            <person name="Davalos L.M."/>
            <person name="Ray D.A."/>
            <person name="Gilbert M.T.P."/>
            <person name="Myers E."/>
        </authorList>
    </citation>
    <scope>NUCLEOTIDE SEQUENCE</scope>
</reference>
<dbReference type="GeneTree" id="ENSGT00940000162878"/>
<dbReference type="GO" id="GO:0008970">
    <property type="term" value="F:phospholipase A1 activity"/>
    <property type="evidence" value="ECO:0007669"/>
    <property type="project" value="TreeGrafter"/>
</dbReference>
<dbReference type="PROSITE" id="PS51934">
    <property type="entry name" value="LRAT"/>
    <property type="match status" value="1"/>
</dbReference>
<feature type="region of interest" description="Disordered" evidence="5">
    <location>
        <begin position="194"/>
        <end position="216"/>
    </location>
</feature>
<dbReference type="InterPro" id="IPR051496">
    <property type="entry name" value="H-rev107_PLA/AT"/>
</dbReference>
<dbReference type="PANTHER" id="PTHR13943">
    <property type="entry name" value="HRAS-LIKE SUPPRESSOR - RELATED"/>
    <property type="match status" value="1"/>
</dbReference>
<dbReference type="Pfam" id="PF04970">
    <property type="entry name" value="LRAT"/>
    <property type="match status" value="1"/>
</dbReference>
<dbReference type="Gene3D" id="3.90.1720.10">
    <property type="entry name" value="endopeptidase domain like (from Nostoc punctiforme)"/>
    <property type="match status" value="1"/>
</dbReference>
<name>A0A671ENQ1_RHIFE</name>
<feature type="domain" description="LRAT" evidence="6">
    <location>
        <begin position="65"/>
        <end position="176"/>
    </location>
</feature>
<keyword evidence="3" id="KW-0378">Hydrolase</keyword>
<dbReference type="Proteomes" id="UP000472240">
    <property type="component" value="Chromosome 11"/>
</dbReference>
<reference evidence="8" key="3">
    <citation type="submission" date="2018-12" db="EMBL/GenBank/DDBJ databases">
        <title>G10K-VGP greater horseshoe bat female genome, primary haplotype.</title>
        <authorList>
            <person name="Teeling E."/>
            <person name="Myers G."/>
            <person name="Vernes S."/>
            <person name="Pippel M."/>
            <person name="Winkler S."/>
            <person name="Fedrigo O."/>
            <person name="Rhie A."/>
            <person name="Koren S."/>
            <person name="Phillippy A."/>
            <person name="Lewin H."/>
            <person name="Damas J."/>
            <person name="Howe K."/>
            <person name="Mountcastle J."/>
            <person name="Jarvis E.D."/>
        </authorList>
    </citation>
    <scope>NUCLEOTIDE SEQUENCE [LARGE SCALE GENOMIC DNA]</scope>
</reference>
<dbReference type="InParanoid" id="A0A671ENQ1"/>
<dbReference type="InterPro" id="IPR007053">
    <property type="entry name" value="LRAT_dom"/>
</dbReference>
<reference evidence="7 8" key="1">
    <citation type="journal article" date="2015" name="Annu Rev Anim Biosci">
        <title>The Genome 10K Project: a way forward.</title>
        <authorList>
            <person name="Koepfli K.P."/>
            <person name="Paten B."/>
            <person name="O'Brien S.J."/>
            <person name="Koepfli K.P."/>
            <person name="Paten B."/>
            <person name="Antunes A."/>
            <person name="Belov K."/>
            <person name="Bustamante C."/>
            <person name="Castoe T.A."/>
            <person name="Clawson H."/>
            <person name="Crawford A.J."/>
            <person name="Diekhans M."/>
            <person name="Distel D."/>
            <person name="Durbin R."/>
            <person name="Earl D."/>
            <person name="Fujita M.K."/>
            <person name="Gamble T."/>
            <person name="Georges A."/>
            <person name="Gemmell N."/>
            <person name="Gilbert M.T."/>
            <person name="Graves J.M."/>
            <person name="Green R.E."/>
            <person name="Hickey G."/>
            <person name="Jarvis E.D."/>
            <person name="Johnson W."/>
            <person name="Komissarov A."/>
            <person name="Korf I."/>
            <person name="Kuhn R."/>
            <person name="Larkin D.M."/>
            <person name="Lewin H."/>
            <person name="Lopez J.V."/>
            <person name="Ma J."/>
            <person name="Marques-Bonet T."/>
            <person name="Miller W."/>
            <person name="Murphy R."/>
            <person name="Pevzner P."/>
            <person name="Shapiro B."/>
            <person name="Steiner C."/>
            <person name="Tamazian G."/>
            <person name="Venkatesh B."/>
            <person name="Wang J."/>
            <person name="Wayne R."/>
            <person name="Wiley E."/>
            <person name="Yang H."/>
            <person name="Zhang G."/>
            <person name="Haussler D."/>
            <person name="Ryder O."/>
            <person name="O'Brien S.J."/>
        </authorList>
    </citation>
    <scope>NUCLEOTIDE SEQUENCE</scope>
</reference>
<reference evidence="7" key="5">
    <citation type="submission" date="2025-09" db="UniProtKB">
        <authorList>
            <consortium name="Ensembl"/>
        </authorList>
    </citation>
    <scope>IDENTIFICATION</scope>
</reference>
<dbReference type="AlphaFoldDB" id="A0A671ENQ1"/>
<reference evidence="7" key="4">
    <citation type="submission" date="2025-08" db="UniProtKB">
        <authorList>
            <consortium name="Ensembl"/>
        </authorList>
    </citation>
    <scope>IDENTIFICATION</scope>
</reference>
<dbReference type="GO" id="GO:0070292">
    <property type="term" value="P:N-acylphosphatidylethanolamine metabolic process"/>
    <property type="evidence" value="ECO:0007669"/>
    <property type="project" value="TreeGrafter"/>
</dbReference>
<accession>A0A671ENQ1</accession>
<evidence type="ECO:0000256" key="4">
    <source>
        <dbReference type="ARBA" id="ARBA00023098"/>
    </source>
</evidence>
<evidence type="ECO:0000313" key="8">
    <source>
        <dbReference type="Proteomes" id="UP000472240"/>
    </source>
</evidence>
<protein>
    <recommendedName>
        <fullName evidence="6">LRAT domain-containing protein</fullName>
    </recommendedName>
</protein>
<keyword evidence="4" id="KW-0443">Lipid metabolism</keyword>
<keyword evidence="2" id="KW-0808">Transferase</keyword>
<evidence type="ECO:0000256" key="1">
    <source>
        <dbReference type="ARBA" id="ARBA00007824"/>
    </source>
</evidence>
<comment type="similarity">
    <text evidence="1">Belongs to the H-rev107 family.</text>
</comment>
<organism evidence="7 8">
    <name type="scientific">Rhinolophus ferrumequinum</name>
    <name type="common">Greater horseshoe bat</name>
    <dbReference type="NCBI Taxonomy" id="59479"/>
    <lineage>
        <taxon>Eukaryota</taxon>
        <taxon>Metazoa</taxon>
        <taxon>Chordata</taxon>
        <taxon>Craniata</taxon>
        <taxon>Vertebrata</taxon>
        <taxon>Euteleostomi</taxon>
        <taxon>Mammalia</taxon>
        <taxon>Eutheria</taxon>
        <taxon>Laurasiatheria</taxon>
        <taxon>Chiroptera</taxon>
        <taxon>Yinpterochiroptera</taxon>
        <taxon>Rhinolophoidea</taxon>
        <taxon>Rhinolophidae</taxon>
        <taxon>Rhinolophinae</taxon>
        <taxon>Rhinolophus</taxon>
    </lineage>
</organism>
<dbReference type="GO" id="GO:0005737">
    <property type="term" value="C:cytoplasm"/>
    <property type="evidence" value="ECO:0007669"/>
    <property type="project" value="TreeGrafter"/>
</dbReference>
<dbReference type="Ensembl" id="ENSRFET00010016286.1">
    <property type="protein sequence ID" value="ENSRFEP00010014906.1"/>
    <property type="gene ID" value="ENSRFEG00010010034.1"/>
</dbReference>
<evidence type="ECO:0000259" key="6">
    <source>
        <dbReference type="PROSITE" id="PS51934"/>
    </source>
</evidence>
<evidence type="ECO:0000256" key="5">
    <source>
        <dbReference type="SAM" id="MobiDB-lite"/>
    </source>
</evidence>
<dbReference type="GO" id="GO:0004623">
    <property type="term" value="F:phospholipase A2 activity"/>
    <property type="evidence" value="ECO:0007669"/>
    <property type="project" value="TreeGrafter"/>
</dbReference>